<comment type="caution">
    <text evidence="2">The sequence shown here is derived from an EMBL/GenBank/DDBJ whole genome shotgun (WGS) entry which is preliminary data.</text>
</comment>
<gene>
    <name evidence="2" type="ORF">KUF71_000476</name>
</gene>
<keyword evidence="3" id="KW-1185">Reference proteome</keyword>
<name>A0AAE1LPV1_9NEOP</name>
<feature type="compositionally biased region" description="Pro residues" evidence="1">
    <location>
        <begin position="172"/>
        <end position="184"/>
    </location>
</feature>
<feature type="region of interest" description="Disordered" evidence="1">
    <location>
        <begin position="20"/>
        <end position="185"/>
    </location>
</feature>
<feature type="compositionally biased region" description="Basic residues" evidence="1">
    <location>
        <begin position="116"/>
        <end position="126"/>
    </location>
</feature>
<feature type="compositionally biased region" description="Low complexity" evidence="1">
    <location>
        <begin position="149"/>
        <end position="171"/>
    </location>
</feature>
<dbReference type="EMBL" id="JAHWGI010001324">
    <property type="protein sequence ID" value="KAK3928206.1"/>
    <property type="molecule type" value="Genomic_DNA"/>
</dbReference>
<reference evidence="2" key="1">
    <citation type="submission" date="2021-07" db="EMBL/GenBank/DDBJ databases">
        <authorList>
            <person name="Catto M.A."/>
            <person name="Jacobson A."/>
            <person name="Kennedy G."/>
            <person name="Labadie P."/>
            <person name="Hunt B.G."/>
            <person name="Srinivasan R."/>
        </authorList>
    </citation>
    <scope>NUCLEOTIDE SEQUENCE</scope>
    <source>
        <strain evidence="2">PL_HMW_Pooled</strain>
        <tissue evidence="2">Head</tissue>
    </source>
</reference>
<evidence type="ECO:0000313" key="3">
    <source>
        <dbReference type="Proteomes" id="UP001219518"/>
    </source>
</evidence>
<sequence length="787" mass="89735">MGKYRAWVLEGDREPKSTKCYRKNYRKKKQRPPCNEAARLPPENVNEQGLQEVCEAIGNPGSSGVQSNNNLQQQGPGRDNQLIDDETDNFLIDRLRENDSSTNSTDDQVRPSKQKEVKRRKLRRKTIPREIQDSDDALPSSEDELPSYPHQATSAHTSSTVVSSPVHSPEISPVPSPVPSPKPAMPTVFTLDGNERCVITSEKSHEEPPCTDVSVEELLSMTLTLGLRHGLTWVAQVDILKMMATIFKSASIPTTKHMYKERLNVEDEKDIENHVFCNRCNAYLGIKLKNMSSKYCETCKKNIKVKVSSNCFVSLSISSQLQKFLKDDNFVSSLLKYRFERTSQPGTYSDIYDGKVYKSFSAEGGILSSPVNFSFTFFTDGVAYGKSSNKTVWPIYLTVNEIPYHERSKYFILAGVYAGPKDPKELYFMKPFVDALNVLSSTGIRWIYNGEEVISIVIPICCVADSVARCQLLNYHNYAGRYGCTFCYKMTEYITKTGSRYPFITDETPEPRTRESYKEDLQSLLWQRNLIERAHRGVKGACNLTFLNHFSMFDSLVVDYMHCMLLGIVKKHTELILEKKTMWLHESDDSIGVKTLNSLIDERILAVQRGGELLWSGVGRCAMQSSTAVVRELRPITDHALWRASEWRLWALFYFVPCVTDKYIVHFAMFSKALGLLLQRTVTDADIQSSHKLLLCYSFYFEKYFGLAKMVYNVHLLSHIGQCVYNFGPIWGHSSFPYESENRCLVQLCKSPFCISLQVARKFVIYQSLPELTETLSCSDRIIDFAR</sequence>
<feature type="non-terminal residue" evidence="2">
    <location>
        <position position="787"/>
    </location>
</feature>
<evidence type="ECO:0000313" key="2">
    <source>
        <dbReference type="EMBL" id="KAK3928206.1"/>
    </source>
</evidence>
<protein>
    <submittedName>
        <fullName evidence="2">UPF0265 protein</fullName>
    </submittedName>
</protein>
<reference evidence="2" key="2">
    <citation type="journal article" date="2023" name="BMC Genomics">
        <title>Pest status, molecular evolution, and epigenetic factors derived from the genome assembly of Frankliniella fusca, a thysanopteran phytovirus vector.</title>
        <authorList>
            <person name="Catto M.A."/>
            <person name="Labadie P.E."/>
            <person name="Jacobson A.L."/>
            <person name="Kennedy G.G."/>
            <person name="Srinivasan R."/>
            <person name="Hunt B.G."/>
        </authorList>
    </citation>
    <scope>NUCLEOTIDE SEQUENCE</scope>
    <source>
        <strain evidence="2">PL_HMW_Pooled</strain>
    </source>
</reference>
<evidence type="ECO:0000256" key="1">
    <source>
        <dbReference type="SAM" id="MobiDB-lite"/>
    </source>
</evidence>
<feature type="compositionally biased region" description="Acidic residues" evidence="1">
    <location>
        <begin position="133"/>
        <end position="145"/>
    </location>
</feature>
<dbReference type="PANTHER" id="PTHR46579:SF1">
    <property type="entry name" value="F5_8 TYPE C DOMAIN-CONTAINING PROTEIN"/>
    <property type="match status" value="1"/>
</dbReference>
<dbReference type="AlphaFoldDB" id="A0AAE1LPV1"/>
<feature type="compositionally biased region" description="Polar residues" evidence="1">
    <location>
        <begin position="60"/>
        <end position="75"/>
    </location>
</feature>
<dbReference type="PANTHER" id="PTHR46579">
    <property type="entry name" value="F5/8 TYPE C DOMAIN-CONTAINING PROTEIN-RELATED"/>
    <property type="match status" value="1"/>
</dbReference>
<dbReference type="Proteomes" id="UP001219518">
    <property type="component" value="Unassembled WGS sequence"/>
</dbReference>
<accession>A0AAE1LPV1</accession>
<feature type="compositionally biased region" description="Basic residues" evidence="1">
    <location>
        <begin position="20"/>
        <end position="31"/>
    </location>
</feature>
<organism evidence="2 3">
    <name type="scientific">Frankliniella fusca</name>
    <dbReference type="NCBI Taxonomy" id="407009"/>
    <lineage>
        <taxon>Eukaryota</taxon>
        <taxon>Metazoa</taxon>
        <taxon>Ecdysozoa</taxon>
        <taxon>Arthropoda</taxon>
        <taxon>Hexapoda</taxon>
        <taxon>Insecta</taxon>
        <taxon>Pterygota</taxon>
        <taxon>Neoptera</taxon>
        <taxon>Paraneoptera</taxon>
        <taxon>Thysanoptera</taxon>
        <taxon>Terebrantia</taxon>
        <taxon>Thripoidea</taxon>
        <taxon>Thripidae</taxon>
        <taxon>Frankliniella</taxon>
    </lineage>
</organism>
<proteinExistence type="predicted"/>